<name>K0RVA1_THAOC</name>
<sequence>MSYAQPGANQVGGGGLQAEELLAAVRRGEPVGHERGARRVPAAAAAAAAAGERRRAAVLRPAGHAAAAVH</sequence>
<feature type="non-terminal residue" evidence="1">
    <location>
        <position position="70"/>
    </location>
</feature>
<reference evidence="1 2" key="1">
    <citation type="journal article" date="2012" name="Genome Biol.">
        <title>Genome and low-iron response of an oceanic diatom adapted to chronic iron limitation.</title>
        <authorList>
            <person name="Lommer M."/>
            <person name="Specht M."/>
            <person name="Roy A.S."/>
            <person name="Kraemer L."/>
            <person name="Andreson R."/>
            <person name="Gutowska M.A."/>
            <person name="Wolf J."/>
            <person name="Bergner S.V."/>
            <person name="Schilhabel M.B."/>
            <person name="Klostermeier U.C."/>
            <person name="Beiko R.G."/>
            <person name="Rosenstiel P."/>
            <person name="Hippler M."/>
            <person name="Laroche J."/>
        </authorList>
    </citation>
    <scope>NUCLEOTIDE SEQUENCE [LARGE SCALE GENOMIC DNA]</scope>
    <source>
        <strain evidence="1 2">CCMP1005</strain>
    </source>
</reference>
<gene>
    <name evidence="1" type="ORF">THAOC_22209</name>
</gene>
<evidence type="ECO:0000313" key="1">
    <source>
        <dbReference type="EMBL" id="EJK57713.1"/>
    </source>
</evidence>
<accession>K0RVA1</accession>
<dbReference type="EMBL" id="AGNL01027208">
    <property type="protein sequence ID" value="EJK57713.1"/>
    <property type="molecule type" value="Genomic_DNA"/>
</dbReference>
<dbReference type="Proteomes" id="UP000266841">
    <property type="component" value="Unassembled WGS sequence"/>
</dbReference>
<evidence type="ECO:0000313" key="2">
    <source>
        <dbReference type="Proteomes" id="UP000266841"/>
    </source>
</evidence>
<dbReference type="AlphaFoldDB" id="K0RVA1"/>
<keyword evidence="2" id="KW-1185">Reference proteome</keyword>
<comment type="caution">
    <text evidence="1">The sequence shown here is derived from an EMBL/GenBank/DDBJ whole genome shotgun (WGS) entry which is preliminary data.</text>
</comment>
<protein>
    <submittedName>
        <fullName evidence="1">Uncharacterized protein</fullName>
    </submittedName>
</protein>
<organism evidence="1 2">
    <name type="scientific">Thalassiosira oceanica</name>
    <name type="common">Marine diatom</name>
    <dbReference type="NCBI Taxonomy" id="159749"/>
    <lineage>
        <taxon>Eukaryota</taxon>
        <taxon>Sar</taxon>
        <taxon>Stramenopiles</taxon>
        <taxon>Ochrophyta</taxon>
        <taxon>Bacillariophyta</taxon>
        <taxon>Coscinodiscophyceae</taxon>
        <taxon>Thalassiosirophycidae</taxon>
        <taxon>Thalassiosirales</taxon>
        <taxon>Thalassiosiraceae</taxon>
        <taxon>Thalassiosira</taxon>
    </lineage>
</organism>
<proteinExistence type="predicted"/>